<evidence type="ECO:0000256" key="3">
    <source>
        <dbReference type="ARBA" id="ARBA00022801"/>
    </source>
</evidence>
<dbReference type="InterPro" id="IPR028090">
    <property type="entry name" value="JAB_dom_prok"/>
</dbReference>
<dbReference type="GO" id="GO:0008235">
    <property type="term" value="F:metalloexopeptidase activity"/>
    <property type="evidence" value="ECO:0007669"/>
    <property type="project" value="TreeGrafter"/>
</dbReference>
<evidence type="ECO:0000313" key="7">
    <source>
        <dbReference type="EMBL" id="PZQ55887.1"/>
    </source>
</evidence>
<evidence type="ECO:0000256" key="1">
    <source>
        <dbReference type="ARBA" id="ARBA00022670"/>
    </source>
</evidence>
<name>A0A2W5QE65_9SPHN</name>
<dbReference type="GO" id="GO:0006508">
    <property type="term" value="P:proteolysis"/>
    <property type="evidence" value="ECO:0007669"/>
    <property type="project" value="UniProtKB-KW"/>
</dbReference>
<keyword evidence="1" id="KW-0645">Protease</keyword>
<keyword evidence="4" id="KW-0862">Zinc</keyword>
<dbReference type="CDD" id="cd08070">
    <property type="entry name" value="MPN_like"/>
    <property type="match status" value="1"/>
</dbReference>
<organism evidence="7 8">
    <name type="scientific">Novosphingobium pentaromativorans</name>
    <dbReference type="NCBI Taxonomy" id="205844"/>
    <lineage>
        <taxon>Bacteria</taxon>
        <taxon>Pseudomonadati</taxon>
        <taxon>Pseudomonadota</taxon>
        <taxon>Alphaproteobacteria</taxon>
        <taxon>Sphingomonadales</taxon>
        <taxon>Sphingomonadaceae</taxon>
        <taxon>Novosphingobium</taxon>
    </lineage>
</organism>
<comment type="caution">
    <text evidence="7">The sequence shown here is derived from an EMBL/GenBank/DDBJ whole genome shotgun (WGS) entry which is preliminary data.</text>
</comment>
<proteinExistence type="predicted"/>
<dbReference type="PANTHER" id="PTHR34858:SF1">
    <property type="entry name" value="CYSO-CYSTEINE PEPTIDASE"/>
    <property type="match status" value="1"/>
</dbReference>
<dbReference type="AlphaFoldDB" id="A0A2W5QE65"/>
<evidence type="ECO:0000256" key="4">
    <source>
        <dbReference type="ARBA" id="ARBA00022833"/>
    </source>
</evidence>
<keyword evidence="2" id="KW-0479">Metal-binding</keyword>
<sequence length="157" mass="16846">MNVAVTSDVIARLHEESLRAHPEECCGILIGNENRIEEVIPAANVAPEPTRHFEIDPATLLAAHRAARQGAGREGAGKVMGYYHSHPVGRPVPSATDCEHSTGDLRVWAIIADGQVAFWRDTGNGFSPLTCHIVGSVARNDLNPNGHPKVHPNASPE</sequence>
<dbReference type="InterPro" id="IPR037518">
    <property type="entry name" value="MPN"/>
</dbReference>
<dbReference type="PROSITE" id="PS50249">
    <property type="entry name" value="MPN"/>
    <property type="match status" value="1"/>
</dbReference>
<dbReference type="InterPro" id="IPR051929">
    <property type="entry name" value="VirAsm_ModProt"/>
</dbReference>
<dbReference type="PANTHER" id="PTHR34858">
    <property type="entry name" value="CYSO-CYSTEINE PEPTIDASE"/>
    <property type="match status" value="1"/>
</dbReference>
<dbReference type="Gene3D" id="3.40.140.10">
    <property type="entry name" value="Cytidine Deaminase, domain 2"/>
    <property type="match status" value="1"/>
</dbReference>
<dbReference type="GO" id="GO:0008270">
    <property type="term" value="F:zinc ion binding"/>
    <property type="evidence" value="ECO:0007669"/>
    <property type="project" value="TreeGrafter"/>
</dbReference>
<feature type="domain" description="MPN" evidence="6">
    <location>
        <begin position="3"/>
        <end position="135"/>
    </location>
</feature>
<evidence type="ECO:0000259" key="6">
    <source>
        <dbReference type="PROSITE" id="PS50249"/>
    </source>
</evidence>
<keyword evidence="3" id="KW-0378">Hydrolase</keyword>
<protein>
    <submittedName>
        <fullName evidence="7">Peptidase</fullName>
    </submittedName>
</protein>
<evidence type="ECO:0000256" key="5">
    <source>
        <dbReference type="ARBA" id="ARBA00023049"/>
    </source>
</evidence>
<dbReference type="SUPFAM" id="SSF102712">
    <property type="entry name" value="JAB1/MPN domain"/>
    <property type="match status" value="1"/>
</dbReference>
<reference evidence="7 8" key="1">
    <citation type="submission" date="2017-08" db="EMBL/GenBank/DDBJ databases">
        <title>Infants hospitalized years apart are colonized by the same room-sourced microbial strains.</title>
        <authorList>
            <person name="Brooks B."/>
            <person name="Olm M.R."/>
            <person name="Firek B.A."/>
            <person name="Baker R."/>
            <person name="Thomas B.C."/>
            <person name="Morowitz M.J."/>
            <person name="Banfield J.F."/>
        </authorList>
    </citation>
    <scope>NUCLEOTIDE SEQUENCE [LARGE SCALE GENOMIC DNA]</scope>
    <source>
        <strain evidence="7">S2_005_002_R2_33</strain>
    </source>
</reference>
<accession>A0A2W5QE65</accession>
<evidence type="ECO:0000256" key="2">
    <source>
        <dbReference type="ARBA" id="ARBA00022723"/>
    </source>
</evidence>
<evidence type="ECO:0000313" key="8">
    <source>
        <dbReference type="Proteomes" id="UP000249082"/>
    </source>
</evidence>
<gene>
    <name evidence="7" type="ORF">DI555_07710</name>
</gene>
<keyword evidence="5" id="KW-0482">Metalloprotease</keyword>
<dbReference type="EMBL" id="QFPX01000005">
    <property type="protein sequence ID" value="PZQ55887.1"/>
    <property type="molecule type" value="Genomic_DNA"/>
</dbReference>
<dbReference type="Pfam" id="PF14464">
    <property type="entry name" value="Prok-JAB"/>
    <property type="match status" value="1"/>
</dbReference>
<dbReference type="Proteomes" id="UP000249082">
    <property type="component" value="Unassembled WGS sequence"/>
</dbReference>